<dbReference type="STRING" id="313596.RB2501_01630"/>
<dbReference type="GO" id="GO:0006465">
    <property type="term" value="P:signal peptide processing"/>
    <property type="evidence" value="ECO:0007669"/>
    <property type="project" value="InterPro"/>
</dbReference>
<evidence type="ECO:0000259" key="8">
    <source>
        <dbReference type="Pfam" id="PF10502"/>
    </source>
</evidence>
<dbReference type="SUPFAM" id="SSF51306">
    <property type="entry name" value="LexA/Signal peptidase"/>
    <property type="match status" value="2"/>
</dbReference>
<comment type="caution">
    <text evidence="7">Lacks conserved residue(s) required for the propagation of feature annotation.</text>
</comment>
<dbReference type="OrthoDB" id="9802919at2"/>
<feature type="transmembrane region" description="Helical" evidence="7">
    <location>
        <begin position="86"/>
        <end position="104"/>
    </location>
</feature>
<evidence type="ECO:0000256" key="1">
    <source>
        <dbReference type="ARBA" id="ARBA00000677"/>
    </source>
</evidence>
<dbReference type="AlphaFoldDB" id="A4CQ01"/>
<dbReference type="InterPro" id="IPR036286">
    <property type="entry name" value="LexA/Signal_pep-like_sf"/>
</dbReference>
<dbReference type="GO" id="GO:0004252">
    <property type="term" value="F:serine-type endopeptidase activity"/>
    <property type="evidence" value="ECO:0007669"/>
    <property type="project" value="InterPro"/>
</dbReference>
<comment type="catalytic activity">
    <reaction evidence="1 7">
        <text>Cleavage of hydrophobic, N-terminal signal or leader sequences from secreted and periplasmic proteins.</text>
        <dbReference type="EC" id="3.4.21.89"/>
    </reaction>
</comment>
<comment type="subcellular location">
    <subcellularLocation>
        <location evidence="7">Membrane</location>
        <topology evidence="7">Single-pass type II membrane protein</topology>
    </subcellularLocation>
</comment>
<dbReference type="Pfam" id="PF18936">
    <property type="entry name" value="DUF5684"/>
    <property type="match status" value="1"/>
</dbReference>
<accession>A4CQ01</accession>
<feature type="domain" description="Peptidase S26" evidence="8">
    <location>
        <begin position="472"/>
        <end position="509"/>
    </location>
</feature>
<name>A4CQ01_ROBBH</name>
<dbReference type="GO" id="GO:0009003">
    <property type="term" value="F:signal peptidase activity"/>
    <property type="evidence" value="ECO:0007669"/>
    <property type="project" value="UniProtKB-EC"/>
</dbReference>
<dbReference type="InterPro" id="IPR043739">
    <property type="entry name" value="DUF5684"/>
</dbReference>
<feature type="domain" description="Peptidase S26" evidence="8">
    <location>
        <begin position="124"/>
        <end position="276"/>
    </location>
</feature>
<feature type="transmembrane region" description="Helical" evidence="7">
    <location>
        <begin position="6"/>
        <end position="25"/>
    </location>
</feature>
<dbReference type="Pfam" id="PF10502">
    <property type="entry name" value="Peptidase_S26"/>
    <property type="match status" value="2"/>
</dbReference>
<dbReference type="RefSeq" id="WP_015755522.1">
    <property type="nucleotide sequence ID" value="NC_013222.1"/>
</dbReference>
<evidence type="ECO:0000256" key="2">
    <source>
        <dbReference type="ARBA" id="ARBA00009370"/>
    </source>
</evidence>
<protein>
    <recommendedName>
        <fullName evidence="4 7">Signal peptidase I</fullName>
        <ecNumber evidence="3 7">3.4.21.89</ecNumber>
    </recommendedName>
</protein>
<dbReference type="PANTHER" id="PTHR43390">
    <property type="entry name" value="SIGNAL PEPTIDASE I"/>
    <property type="match status" value="1"/>
</dbReference>
<feature type="transmembrane region" description="Helical" evidence="7">
    <location>
        <begin position="54"/>
        <end position="74"/>
    </location>
</feature>
<evidence type="ECO:0000256" key="5">
    <source>
        <dbReference type="ARBA" id="ARBA00022801"/>
    </source>
</evidence>
<dbReference type="InterPro" id="IPR000223">
    <property type="entry name" value="Pept_S26A_signal_pept_1"/>
</dbReference>
<keyword evidence="7" id="KW-0472">Membrane</keyword>
<dbReference type="PANTHER" id="PTHR43390:SF1">
    <property type="entry name" value="CHLOROPLAST PROCESSING PEPTIDASE"/>
    <property type="match status" value="1"/>
</dbReference>
<reference evidence="9 10" key="1">
    <citation type="journal article" date="2009" name="J. Bacteriol.">
        <title>Complete genome sequence of Robiginitalea biformata HTCC2501.</title>
        <authorList>
            <person name="Oh H.M."/>
            <person name="Giovannoni S.J."/>
            <person name="Lee K."/>
            <person name="Ferriera S."/>
            <person name="Johnson J."/>
            <person name="Cho J.C."/>
        </authorList>
    </citation>
    <scope>NUCLEOTIDE SEQUENCE [LARGE SCALE GENOMIC DNA]</scope>
    <source>
        <strain evidence="10">ATCC BAA-864 / HTCC2501 / KCTC 12146</strain>
    </source>
</reference>
<dbReference type="HOGENOM" id="CLU_028723_1_0_10"/>
<dbReference type="PRINTS" id="PR00727">
    <property type="entry name" value="LEADERPTASE"/>
</dbReference>
<evidence type="ECO:0000256" key="3">
    <source>
        <dbReference type="ARBA" id="ARBA00013208"/>
    </source>
</evidence>
<evidence type="ECO:0000256" key="6">
    <source>
        <dbReference type="PIRSR" id="PIRSR600223-1"/>
    </source>
</evidence>
<feature type="active site" evidence="6">
    <location>
        <position position="251"/>
    </location>
</feature>
<feature type="transmembrane region" description="Helical" evidence="7">
    <location>
        <begin position="541"/>
        <end position="559"/>
    </location>
</feature>
<dbReference type="EC" id="3.4.21.89" evidence="3 7"/>
<keyword evidence="10" id="KW-1185">Reference proteome</keyword>
<organism evidence="9 10">
    <name type="scientific">Robiginitalea biformata (strain ATCC BAA-864 / DSM 15991 / KCTC 12146 / HTCC2501)</name>
    <dbReference type="NCBI Taxonomy" id="313596"/>
    <lineage>
        <taxon>Bacteria</taxon>
        <taxon>Pseudomonadati</taxon>
        <taxon>Bacteroidota</taxon>
        <taxon>Flavobacteriia</taxon>
        <taxon>Flavobacteriales</taxon>
        <taxon>Flavobacteriaceae</taxon>
        <taxon>Robiginitalea</taxon>
    </lineage>
</organism>
<evidence type="ECO:0000313" key="9">
    <source>
        <dbReference type="EMBL" id="EAR14086.1"/>
    </source>
</evidence>
<keyword evidence="7" id="KW-0645">Protease</keyword>
<dbReference type="KEGG" id="rbi:RB2501_01630"/>
<dbReference type="InterPro" id="IPR019758">
    <property type="entry name" value="Pept_S26A_signal_pept_1_CS"/>
</dbReference>
<dbReference type="EMBL" id="CP001712">
    <property type="protein sequence ID" value="EAR14086.1"/>
    <property type="molecule type" value="Genomic_DNA"/>
</dbReference>
<dbReference type="Proteomes" id="UP000009049">
    <property type="component" value="Chromosome"/>
</dbReference>
<dbReference type="Gene3D" id="2.10.109.10">
    <property type="entry name" value="Umud Fragment, subunit A"/>
    <property type="match status" value="2"/>
</dbReference>
<evidence type="ECO:0000256" key="7">
    <source>
        <dbReference type="RuleBase" id="RU362042"/>
    </source>
</evidence>
<keyword evidence="5 7" id="KW-0378">Hydrolase</keyword>
<dbReference type="CDD" id="cd06530">
    <property type="entry name" value="S26_SPase_I"/>
    <property type="match status" value="2"/>
</dbReference>
<gene>
    <name evidence="9" type="ordered locus">RB2501_01630</name>
</gene>
<feature type="transmembrane region" description="Helical" evidence="7">
    <location>
        <begin position="125"/>
        <end position="144"/>
    </location>
</feature>
<evidence type="ECO:0000313" key="10">
    <source>
        <dbReference type="Proteomes" id="UP000009049"/>
    </source>
</evidence>
<comment type="similarity">
    <text evidence="2 7">Belongs to the peptidase S26 family.</text>
</comment>
<keyword evidence="7" id="KW-1133">Transmembrane helix</keyword>
<proteinExistence type="inferred from homology"/>
<keyword evidence="7" id="KW-0812">Transmembrane</keyword>
<evidence type="ECO:0000256" key="4">
    <source>
        <dbReference type="ARBA" id="ARBA00019232"/>
    </source>
</evidence>
<dbReference type="GO" id="GO:0016020">
    <property type="term" value="C:membrane"/>
    <property type="evidence" value="ECO:0007669"/>
    <property type="project" value="UniProtKB-SubCell"/>
</dbReference>
<dbReference type="InterPro" id="IPR019533">
    <property type="entry name" value="Peptidase_S26"/>
</dbReference>
<dbReference type="eggNOG" id="COG0681">
    <property type="taxonomic scope" value="Bacteria"/>
</dbReference>
<feature type="active site" evidence="6">
    <location>
        <position position="153"/>
    </location>
</feature>
<sequence>MDYTQWILFILLVQVIHFLGTWKLYQKAGRKAWEAAVPVYNAIVLMQIIGRPRWWVLLLFIPIINLLMFPVIWVETIRSFGKTRLADTWLVLLTLGFYIGYINYTQEVTYRPNRDLHPKSASGEWVSSIVFAVVAATLVHTYFIQPYVIPTGSLERTLRVGDLLFVSKFHYGARIPMTTVAAPMVHDTLPVLGVRSYLKKPQLPYMRLPGFQKVSRNDLVVFSWPADTVRQFFRAERGVDKPIDKKSNYVKRCVGVPGDSLKVVDGYVYIGGERLRLSDRARPMYDYTVYGQKGVSSRWLEEVGADEFLRTYVSQGLSGPQLNALRPYIYNFDNQNGQTVLLTPAEGLPLDAVRQAGITQIREVPARERTVALTDAMAEKLRDYSGVDSLVRIVEPAGKAGGNIFPQSPLYPWNNDNFGPIYIPGAGDQVALTPETLPLYKKIIRDYEGNTVRVSGNQVLVNGEPAATYTFRQNYYWMMGDNRDHSEDSRAWGYVPENHIVGKPVFIWMSFDNFNQGIANWKPRWDRIFTTVGGSGEPRSYFRYFLLALAAYFVIDFVVRRRRKNRKKA</sequence>
<dbReference type="NCBIfam" id="TIGR02227">
    <property type="entry name" value="sigpep_I_bact"/>
    <property type="match status" value="1"/>
</dbReference>
<dbReference type="PROSITE" id="PS00761">
    <property type="entry name" value="SPASE_I_3"/>
    <property type="match status" value="1"/>
</dbReference>